<feature type="transmembrane region" description="Helical" evidence="8">
    <location>
        <begin position="85"/>
        <end position="109"/>
    </location>
</feature>
<evidence type="ECO:0000313" key="10">
    <source>
        <dbReference type="EMBL" id="MDQ7909929.1"/>
    </source>
</evidence>
<dbReference type="Proteomes" id="UP001230908">
    <property type="component" value="Unassembled WGS sequence"/>
</dbReference>
<keyword evidence="3" id="KW-1003">Cell membrane</keyword>
<evidence type="ECO:0000256" key="1">
    <source>
        <dbReference type="ARBA" id="ARBA00004429"/>
    </source>
</evidence>
<comment type="subcellular location">
    <subcellularLocation>
        <location evidence="1">Cell inner membrane</location>
        <topology evidence="1">Multi-pass membrane protein</topology>
    </subcellularLocation>
    <subcellularLocation>
        <location evidence="8">Cell membrane</location>
        <topology evidence="8">Multi-pass membrane protein</topology>
    </subcellularLocation>
</comment>
<accession>A0ABU0ZSC7</accession>
<gene>
    <name evidence="10" type="ORF">RB614_36070</name>
</gene>
<dbReference type="Pfam" id="PF00528">
    <property type="entry name" value="BPD_transp_1"/>
    <property type="match status" value="1"/>
</dbReference>
<feature type="domain" description="ABC transmembrane type-1" evidence="9">
    <location>
        <begin position="86"/>
        <end position="279"/>
    </location>
</feature>
<feature type="transmembrane region" description="Helical" evidence="8">
    <location>
        <begin position="121"/>
        <end position="142"/>
    </location>
</feature>
<dbReference type="SUPFAM" id="SSF161098">
    <property type="entry name" value="MetI-like"/>
    <property type="match status" value="1"/>
</dbReference>
<keyword evidence="5 8" id="KW-0812">Transmembrane</keyword>
<keyword evidence="7 8" id="KW-0472">Membrane</keyword>
<keyword evidence="6 8" id="KW-1133">Transmembrane helix</keyword>
<feature type="transmembrane region" description="Helical" evidence="8">
    <location>
        <begin position="162"/>
        <end position="184"/>
    </location>
</feature>
<feature type="transmembrane region" description="Helical" evidence="8">
    <location>
        <begin position="259"/>
        <end position="279"/>
    </location>
</feature>
<dbReference type="PANTHER" id="PTHR43357:SF4">
    <property type="entry name" value="INNER MEMBRANE ABC TRANSPORTER PERMEASE PROTEIN YDCV"/>
    <property type="match status" value="1"/>
</dbReference>
<protein>
    <submittedName>
        <fullName evidence="10">ABC transporter permease subunit</fullName>
    </submittedName>
</protein>
<evidence type="ECO:0000313" key="11">
    <source>
        <dbReference type="Proteomes" id="UP001230908"/>
    </source>
</evidence>
<evidence type="ECO:0000259" key="9">
    <source>
        <dbReference type="PROSITE" id="PS50928"/>
    </source>
</evidence>
<organism evidence="10 11">
    <name type="scientific">Phytohabitans maris</name>
    <dbReference type="NCBI Taxonomy" id="3071409"/>
    <lineage>
        <taxon>Bacteria</taxon>
        <taxon>Bacillati</taxon>
        <taxon>Actinomycetota</taxon>
        <taxon>Actinomycetes</taxon>
        <taxon>Micromonosporales</taxon>
        <taxon>Micromonosporaceae</taxon>
    </lineage>
</organism>
<comment type="caution">
    <text evidence="10">The sequence shown here is derived from an EMBL/GenBank/DDBJ whole genome shotgun (WGS) entry which is preliminary data.</text>
</comment>
<feature type="transmembrane region" description="Helical" evidence="8">
    <location>
        <begin position="30"/>
        <end position="58"/>
    </location>
</feature>
<evidence type="ECO:0000256" key="8">
    <source>
        <dbReference type="RuleBase" id="RU363032"/>
    </source>
</evidence>
<proteinExistence type="inferred from homology"/>
<evidence type="ECO:0000256" key="4">
    <source>
        <dbReference type="ARBA" id="ARBA00022519"/>
    </source>
</evidence>
<feature type="transmembrane region" description="Helical" evidence="8">
    <location>
        <begin position="205"/>
        <end position="226"/>
    </location>
</feature>
<keyword evidence="4" id="KW-0997">Cell inner membrane</keyword>
<dbReference type="CDD" id="cd06261">
    <property type="entry name" value="TM_PBP2"/>
    <property type="match status" value="1"/>
</dbReference>
<dbReference type="PROSITE" id="PS50928">
    <property type="entry name" value="ABC_TM1"/>
    <property type="match status" value="1"/>
</dbReference>
<dbReference type="Gene3D" id="1.10.3720.10">
    <property type="entry name" value="MetI-like"/>
    <property type="match status" value="1"/>
</dbReference>
<evidence type="ECO:0000256" key="3">
    <source>
        <dbReference type="ARBA" id="ARBA00022475"/>
    </source>
</evidence>
<name>A0ABU0ZSC7_9ACTN</name>
<keyword evidence="11" id="KW-1185">Reference proteome</keyword>
<evidence type="ECO:0000256" key="2">
    <source>
        <dbReference type="ARBA" id="ARBA00022448"/>
    </source>
</evidence>
<evidence type="ECO:0000256" key="6">
    <source>
        <dbReference type="ARBA" id="ARBA00022989"/>
    </source>
</evidence>
<evidence type="ECO:0000256" key="5">
    <source>
        <dbReference type="ARBA" id="ARBA00022692"/>
    </source>
</evidence>
<reference evidence="10 11" key="1">
    <citation type="submission" date="2023-08" db="EMBL/GenBank/DDBJ databases">
        <title>Phytohabitans sansha sp. nov., isolated from marine sediment.</title>
        <authorList>
            <person name="Zhao Y."/>
            <person name="Yi K."/>
        </authorList>
    </citation>
    <scope>NUCLEOTIDE SEQUENCE [LARGE SCALE GENOMIC DNA]</scope>
    <source>
        <strain evidence="10 11">ZYX-F-186</strain>
    </source>
</reference>
<dbReference type="PANTHER" id="PTHR43357">
    <property type="entry name" value="INNER MEMBRANE ABC TRANSPORTER PERMEASE PROTEIN YDCV"/>
    <property type="match status" value="1"/>
</dbReference>
<keyword evidence="2 8" id="KW-0813">Transport</keyword>
<evidence type="ECO:0000256" key="7">
    <source>
        <dbReference type="ARBA" id="ARBA00023136"/>
    </source>
</evidence>
<dbReference type="InterPro" id="IPR000515">
    <property type="entry name" value="MetI-like"/>
</dbReference>
<sequence>MTTVMQAPPATGDTAVVVPPSRSSARLDRIWRIGFGVIVAALLLFLLAPLVVVILTAFNDRLVAFPPQGWSLESFRNVPGYMFEALWLSVRVAALATVIAMLLAFPATIALVRGEMRGKAALLAFFQSPLQVPAIVQGLALYQLYIALNPWGVALRGSFTGLLIGHVILVFPFILNAMLGRVAAIDTNLELASYGLGAGFLRTTWLVTLPLMRPALIAAGFLAFLVSFDDTSISLFLTQVGGATLPLTLLYTSEQALSPMLYAMSAIVVVFSLVLALVVDRVFGLRTVMSRD</sequence>
<comment type="similarity">
    <text evidence="8">Belongs to the binding-protein-dependent transport system permease family.</text>
</comment>
<dbReference type="InterPro" id="IPR035906">
    <property type="entry name" value="MetI-like_sf"/>
</dbReference>
<dbReference type="RefSeq" id="WP_308717183.1">
    <property type="nucleotide sequence ID" value="NZ_JAVHUY010000048.1"/>
</dbReference>
<dbReference type="EMBL" id="JAVHUY010000048">
    <property type="protein sequence ID" value="MDQ7909929.1"/>
    <property type="molecule type" value="Genomic_DNA"/>
</dbReference>